<dbReference type="EMBL" id="LR797820">
    <property type="protein sequence ID" value="CAB4241088.1"/>
    <property type="molecule type" value="Genomic_DNA"/>
</dbReference>
<dbReference type="EMBL" id="LR798273">
    <property type="protein sequence ID" value="CAB5219204.1"/>
    <property type="molecule type" value="Genomic_DNA"/>
</dbReference>
<evidence type="ECO:0000313" key="3">
    <source>
        <dbReference type="EMBL" id="CAB5219204.1"/>
    </source>
</evidence>
<feature type="domain" description="HNH nuclease" evidence="1">
    <location>
        <begin position="30"/>
        <end position="74"/>
    </location>
</feature>
<proteinExistence type="predicted"/>
<name>A0A6J5TC38_9CAUD</name>
<sequence length="170" mass="18453">MQSNCIDHGQKGTKAGYGSTQWKLRKTSSHRVAYLKAHGLDYADIVGMVVRHTCDNPRCVNPDHLVIGTYKDNTADMHSRGRASNTGPKGMAHPKVLLTDAQVLEIRALWNAGGMYLKDIGARYGVAVSTVRAVVGGKNWKHLPLTEPCRVGKVGGKHTPVATQWNGEAP</sequence>
<dbReference type="Pfam" id="PF13392">
    <property type="entry name" value="HNH_3"/>
    <property type="match status" value="1"/>
</dbReference>
<protein>
    <submittedName>
        <fullName evidence="2">HNH nuclease</fullName>
    </submittedName>
</protein>
<dbReference type="SUPFAM" id="SSF54060">
    <property type="entry name" value="His-Me finger endonucleases"/>
    <property type="match status" value="1"/>
</dbReference>
<dbReference type="Gene3D" id="3.90.75.10">
    <property type="entry name" value="Homing Intron 3 (I-ppo) Encoded Endonuclease, Chain A"/>
    <property type="match status" value="1"/>
</dbReference>
<evidence type="ECO:0000259" key="1">
    <source>
        <dbReference type="Pfam" id="PF13392"/>
    </source>
</evidence>
<dbReference type="InterPro" id="IPR003615">
    <property type="entry name" value="HNH_nuc"/>
</dbReference>
<reference evidence="2" key="1">
    <citation type="submission" date="2020-05" db="EMBL/GenBank/DDBJ databases">
        <authorList>
            <person name="Chiriac C."/>
            <person name="Salcher M."/>
            <person name="Ghai R."/>
            <person name="Kavagutti S V."/>
        </authorList>
    </citation>
    <scope>NUCLEOTIDE SEQUENCE</scope>
</reference>
<dbReference type="InterPro" id="IPR044925">
    <property type="entry name" value="His-Me_finger_sf"/>
</dbReference>
<gene>
    <name evidence="3" type="ORF">UFOVP228_39</name>
    <name evidence="2" type="ORF">UFOVP47_63</name>
</gene>
<dbReference type="GO" id="GO:0004519">
    <property type="term" value="F:endonuclease activity"/>
    <property type="evidence" value="ECO:0007669"/>
    <property type="project" value="InterPro"/>
</dbReference>
<organism evidence="2">
    <name type="scientific">uncultured Caudovirales phage</name>
    <dbReference type="NCBI Taxonomy" id="2100421"/>
    <lineage>
        <taxon>Viruses</taxon>
        <taxon>Duplodnaviria</taxon>
        <taxon>Heunggongvirae</taxon>
        <taxon>Uroviricota</taxon>
        <taxon>Caudoviricetes</taxon>
        <taxon>Peduoviridae</taxon>
        <taxon>Maltschvirus</taxon>
        <taxon>Maltschvirus maltsch</taxon>
    </lineage>
</organism>
<dbReference type="InterPro" id="IPR044930">
    <property type="entry name" value="Homing_endonuclease_His-Me"/>
</dbReference>
<accession>A0A6J5TC38</accession>
<evidence type="ECO:0000313" key="2">
    <source>
        <dbReference type="EMBL" id="CAB4241088.1"/>
    </source>
</evidence>